<dbReference type="InterPro" id="IPR000182">
    <property type="entry name" value="GNAT_dom"/>
</dbReference>
<dbReference type="PANTHER" id="PTHR43877">
    <property type="entry name" value="AMINOALKYLPHOSPHONATE N-ACETYLTRANSFERASE-RELATED-RELATED"/>
    <property type="match status" value="1"/>
</dbReference>
<dbReference type="EMBL" id="JACRSS010000001">
    <property type="protein sequence ID" value="MBC8537557.1"/>
    <property type="molecule type" value="Genomic_DNA"/>
</dbReference>
<evidence type="ECO:0000313" key="5">
    <source>
        <dbReference type="Proteomes" id="UP000617951"/>
    </source>
</evidence>
<sequence>MEKIILRKAKKEDAPRVLQITKEAFTLYANEVRKRESIKALFETLEDVQRDIEEKYVYVCELDGEIIGSVRFTILRDGIAYLSRFAMAPDVQNLGLGGLLLEKVRLECLGLGVRAITLYTASRMRSSVSFYLKNGYYIHSIDKSSDYIRAFMVNELVDMDEMFDYESIVTPGV</sequence>
<protein>
    <submittedName>
        <fullName evidence="4">GNAT family N-acetyltransferase</fullName>
    </submittedName>
</protein>
<dbReference type="Proteomes" id="UP000617951">
    <property type="component" value="Unassembled WGS sequence"/>
</dbReference>
<evidence type="ECO:0000256" key="2">
    <source>
        <dbReference type="ARBA" id="ARBA00023315"/>
    </source>
</evidence>
<dbReference type="GO" id="GO:0016747">
    <property type="term" value="F:acyltransferase activity, transferring groups other than amino-acyl groups"/>
    <property type="evidence" value="ECO:0007669"/>
    <property type="project" value="InterPro"/>
</dbReference>
<evidence type="ECO:0000313" key="4">
    <source>
        <dbReference type="EMBL" id="MBC8537557.1"/>
    </source>
</evidence>
<dbReference type="InterPro" id="IPR050832">
    <property type="entry name" value="Bact_Acetyltransf"/>
</dbReference>
<dbReference type="PANTHER" id="PTHR43877:SF2">
    <property type="entry name" value="AMINOALKYLPHOSPHONATE N-ACETYLTRANSFERASE-RELATED"/>
    <property type="match status" value="1"/>
</dbReference>
<dbReference type="Gene3D" id="3.40.630.30">
    <property type="match status" value="1"/>
</dbReference>
<dbReference type="Pfam" id="PF00583">
    <property type="entry name" value="Acetyltransf_1"/>
    <property type="match status" value="1"/>
</dbReference>
<keyword evidence="5" id="KW-1185">Reference proteome</keyword>
<dbReference type="RefSeq" id="WP_249279459.1">
    <property type="nucleotide sequence ID" value="NZ_JACRSS010000001.1"/>
</dbReference>
<feature type="domain" description="N-acetyltransferase" evidence="3">
    <location>
        <begin position="4"/>
        <end position="160"/>
    </location>
</feature>
<dbReference type="PROSITE" id="PS51186">
    <property type="entry name" value="GNAT"/>
    <property type="match status" value="1"/>
</dbReference>
<keyword evidence="2" id="KW-0012">Acyltransferase</keyword>
<proteinExistence type="predicted"/>
<keyword evidence="1" id="KW-0808">Transferase</keyword>
<gene>
    <name evidence="4" type="ORF">H8693_01250</name>
</gene>
<accession>A0A926HRM3</accession>
<comment type="caution">
    <text evidence="4">The sequence shown here is derived from an EMBL/GenBank/DDBJ whole genome shotgun (WGS) entry which is preliminary data.</text>
</comment>
<name>A0A926HRM3_9FIRM</name>
<evidence type="ECO:0000256" key="1">
    <source>
        <dbReference type="ARBA" id="ARBA00022679"/>
    </source>
</evidence>
<evidence type="ECO:0000259" key="3">
    <source>
        <dbReference type="PROSITE" id="PS51186"/>
    </source>
</evidence>
<dbReference type="AlphaFoldDB" id="A0A926HRM3"/>
<dbReference type="SUPFAM" id="SSF55729">
    <property type="entry name" value="Acyl-CoA N-acyltransferases (Nat)"/>
    <property type="match status" value="1"/>
</dbReference>
<organism evidence="4 5">
    <name type="scientific">Guopingia tenuis</name>
    <dbReference type="NCBI Taxonomy" id="2763656"/>
    <lineage>
        <taxon>Bacteria</taxon>
        <taxon>Bacillati</taxon>
        <taxon>Bacillota</taxon>
        <taxon>Clostridia</taxon>
        <taxon>Christensenellales</taxon>
        <taxon>Christensenellaceae</taxon>
        <taxon>Guopingia</taxon>
    </lineage>
</organism>
<reference evidence="4" key="1">
    <citation type="submission" date="2020-08" db="EMBL/GenBank/DDBJ databases">
        <title>Genome public.</title>
        <authorList>
            <person name="Liu C."/>
            <person name="Sun Q."/>
        </authorList>
    </citation>
    <scope>NUCLEOTIDE SEQUENCE</scope>
    <source>
        <strain evidence="4">NSJ-63</strain>
    </source>
</reference>
<dbReference type="InterPro" id="IPR016181">
    <property type="entry name" value="Acyl_CoA_acyltransferase"/>
</dbReference>